<name>A0A1U7EU22_NATPD</name>
<dbReference type="STRING" id="348780.NP_0718A"/>
<evidence type="ECO:0000256" key="1">
    <source>
        <dbReference type="SAM" id="MobiDB-lite"/>
    </source>
</evidence>
<evidence type="ECO:0000313" key="2">
    <source>
        <dbReference type="EMBL" id="CAI48450.1"/>
    </source>
</evidence>
<reference evidence="2 3" key="1">
    <citation type="journal article" date="2005" name="Genome Res.">
        <title>Living with two extremes: conclusions from the genome sequence of Natronomonas pharaonis.</title>
        <authorList>
            <person name="Falb M."/>
            <person name="Pfeiffer F."/>
            <person name="Palm P."/>
            <person name="Rodewald K."/>
            <person name="Hickmann V."/>
            <person name="Tittor J."/>
            <person name="Oesterhelt D."/>
        </authorList>
    </citation>
    <scope>NUCLEOTIDE SEQUENCE [LARGE SCALE GENOMIC DNA]</scope>
    <source>
        <strain evidence="3">ATCC 35678 / DSM 2160 / CIP 103997 / JCM 8858 / NBRC 14720 / NCIMB 2260 / Gabara</strain>
    </source>
</reference>
<dbReference type="InterPro" id="IPR025506">
    <property type="entry name" value="Abi_alpha"/>
</dbReference>
<feature type="compositionally biased region" description="Acidic residues" evidence="1">
    <location>
        <begin position="1"/>
        <end position="11"/>
    </location>
</feature>
<sequence>MTDDQPSDDDPSSSPPPDDHPNSGPPADDGRDSDLPSGDGPSATPTASPSDLERALSVLETAVESERVGESRLERLLAALERVVATPAGADPETVAEFLSLLEGALADAGRLNEVDFDGLLSVLETAAAAVPSVDETAAEEVLGVLERGLRDPNSLEQTDIETLNEQIERLVAGATDPTTGGIDRLFPESGPTEGVTNAFRIAHIVTAMTQRATGHAVESGLRTGTRMGYAAATAESPAALLTEARAVALDELRRSGVDIGDERQAWLEAHEDALIADRPVTEEQLRARGERLLSKSATLGRPEGPHPAFGAIIDQLAEDEARILRLLATDGAQPTVDIYERGYIPFNARLVAAALTKLGSDAGCRTPKRVPLYVQNLDRLGLVTLSEEPVENLKIYQVLEAQPHVEQARQGVTRPKTDYGSIRLTELGAAFCEACFPVDVADSPPATELRRDGAE</sequence>
<dbReference type="OrthoDB" id="234612at2157"/>
<dbReference type="Pfam" id="PF14337">
    <property type="entry name" value="Abi_alpha"/>
    <property type="match status" value="1"/>
</dbReference>
<dbReference type="GeneID" id="3700941"/>
<organism evidence="2 3">
    <name type="scientific">Natronomonas pharaonis (strain ATCC 35678 / DSM 2160 / CIP 103997 / JCM 8858 / NBRC 14720 / NCIMB 2260 / Gabara)</name>
    <name type="common">Halobacterium pharaonis</name>
    <dbReference type="NCBI Taxonomy" id="348780"/>
    <lineage>
        <taxon>Archaea</taxon>
        <taxon>Methanobacteriati</taxon>
        <taxon>Methanobacteriota</taxon>
        <taxon>Stenosarchaea group</taxon>
        <taxon>Halobacteria</taxon>
        <taxon>Halobacteriales</taxon>
        <taxon>Natronomonadaceae</taxon>
        <taxon>Natronomonas</taxon>
    </lineage>
</organism>
<proteinExistence type="predicted"/>
<dbReference type="HOGENOM" id="CLU_637135_0_0_2"/>
<dbReference type="EnsemblBacteria" id="CAI48450">
    <property type="protein sequence ID" value="CAI48450"/>
    <property type="gene ID" value="NP_0718A"/>
</dbReference>
<dbReference type="Proteomes" id="UP000002698">
    <property type="component" value="Chromosome"/>
</dbReference>
<accession>A0A1U7EU22</accession>
<keyword evidence="3" id="KW-1185">Reference proteome</keyword>
<protein>
    <submittedName>
        <fullName evidence="2">DUF4393 domain protein</fullName>
    </submittedName>
</protein>
<feature type="region of interest" description="Disordered" evidence="1">
    <location>
        <begin position="1"/>
        <end position="52"/>
    </location>
</feature>
<dbReference type="AlphaFoldDB" id="A0A1U7EU22"/>
<gene>
    <name evidence="2" type="ordered locus">NP_0718A</name>
</gene>
<dbReference type="EMBL" id="CR936257">
    <property type="protein sequence ID" value="CAI48450.1"/>
    <property type="molecule type" value="Genomic_DNA"/>
</dbReference>
<dbReference type="Gene3D" id="3.30.110.190">
    <property type="match status" value="1"/>
</dbReference>
<dbReference type="KEGG" id="nph:NP_0718A"/>
<evidence type="ECO:0000313" key="3">
    <source>
        <dbReference type="Proteomes" id="UP000002698"/>
    </source>
</evidence>
<dbReference type="RefSeq" id="WP_011322086.1">
    <property type="nucleotide sequence ID" value="NC_007426.1"/>
</dbReference>